<feature type="non-terminal residue" evidence="3">
    <location>
        <position position="575"/>
    </location>
</feature>
<evidence type="ECO:0000256" key="1">
    <source>
        <dbReference type="SAM" id="MobiDB-lite"/>
    </source>
</evidence>
<comment type="caution">
    <text evidence="3">The sequence shown here is derived from an EMBL/GenBank/DDBJ whole genome shotgun (WGS) entry which is preliminary data.</text>
</comment>
<dbReference type="AlphaFoldDB" id="A0A7K6TVU8"/>
<keyword evidence="4" id="KW-1185">Reference proteome</keyword>
<feature type="region of interest" description="Disordered" evidence="1">
    <location>
        <begin position="361"/>
        <end position="575"/>
    </location>
</feature>
<evidence type="ECO:0000259" key="2">
    <source>
        <dbReference type="Pfam" id="PF15249"/>
    </source>
</evidence>
<feature type="region of interest" description="Disordered" evidence="1">
    <location>
        <begin position="297"/>
        <end position="322"/>
    </location>
</feature>
<evidence type="ECO:0000313" key="4">
    <source>
        <dbReference type="Proteomes" id="UP000559068"/>
    </source>
</evidence>
<dbReference type="GO" id="GO:0045893">
    <property type="term" value="P:positive regulation of DNA-templated transcription"/>
    <property type="evidence" value="ECO:0007669"/>
    <property type="project" value="TreeGrafter"/>
</dbReference>
<dbReference type="EMBL" id="VZRW01002914">
    <property type="protein sequence ID" value="NWX14139.1"/>
    <property type="molecule type" value="Genomic_DNA"/>
</dbReference>
<feature type="compositionally biased region" description="Polar residues" evidence="1">
    <location>
        <begin position="499"/>
        <end position="537"/>
    </location>
</feature>
<dbReference type="GO" id="GO:0016514">
    <property type="term" value="C:SWI/SNF complex"/>
    <property type="evidence" value="ECO:0007669"/>
    <property type="project" value="TreeGrafter"/>
</dbReference>
<feature type="region of interest" description="Disordered" evidence="1">
    <location>
        <begin position="179"/>
        <end position="266"/>
    </location>
</feature>
<name>A0A7K6TVU8_9AVES</name>
<protein>
    <submittedName>
        <fullName evidence="3">BICRA protein</fullName>
    </submittedName>
</protein>
<dbReference type="OrthoDB" id="2556847at2759"/>
<gene>
    <name evidence="3" type="primary">Bicra</name>
    <name evidence="3" type="ORF">AEGBEN_R07126</name>
</gene>
<dbReference type="Proteomes" id="UP000559068">
    <property type="component" value="Unassembled WGS sequence"/>
</dbReference>
<dbReference type="InterPro" id="IPR052438">
    <property type="entry name" value="Chromatin_remod/trans_coact"/>
</dbReference>
<feature type="compositionally biased region" description="Low complexity" evidence="1">
    <location>
        <begin position="538"/>
        <end position="552"/>
    </location>
</feature>
<proteinExistence type="predicted"/>
<evidence type="ECO:0000313" key="3">
    <source>
        <dbReference type="EMBL" id="NWX14139.1"/>
    </source>
</evidence>
<feature type="compositionally biased region" description="Basic and acidic residues" evidence="1">
    <location>
        <begin position="377"/>
        <end position="388"/>
    </location>
</feature>
<sequence>PPQTKPGVISSVSGLSLGKGPLQIQVVGKGLSQLVPSVPVQSQQLYDNKLALKKAPTLQPSKEACFLEQLHKHQGAVLHPDYKAPFRSFNDAVQRLLPYHVYQGMLPSAQDYRKVDEEFEAVSTQLLKRTQAMLNKYRLLLLEESRRVSPSAEMVMIDRMFIQEEKTMLALDKQLAKEKPDEYVSSSSRSQSLSSSSSSSSAAPTTVPSAAPAPESLKVPPAPAAPPLHPTKLVIKHSGGSPSVTWAKASPSLDGDEDALPSRSKPPIKTYEARSRIGLKLKIKQEAGLSKVVHNTALDPVHQPSPVCRVPKGPDPHVTAAGQMNGTVDHVASAPAEKKPAVTYCRLPLRKTYRENVDAFVAEKPTDACPKRSGAPRADRHLRQEDGPRSVITSHKSHGSPSAAAAPERNRPEESSKLLFFNRSGEARAPAPQDSPAPPKPDDSTSGLMKELAEVEDEFYRGMIKPEPPDQGPGSELAWEVPLPPAKRRKSESFEVDNASFSSDSPQDDSLNEHLQSAIDSILNLQQPQTGTQNVRTPSSSYNSSSSPFSSPVHRTDAFLAPNHNGGLGARTLNR</sequence>
<feature type="compositionally biased region" description="Pro residues" evidence="1">
    <location>
        <begin position="220"/>
        <end position="229"/>
    </location>
</feature>
<dbReference type="Pfam" id="PF15249">
    <property type="entry name" value="GLTSCR1"/>
    <property type="match status" value="1"/>
</dbReference>
<dbReference type="PANTHER" id="PTHR15572">
    <property type="entry name" value="GLIOMA TUMOR SUPPRESSOR CANDIDATE REGION GENE 1"/>
    <property type="match status" value="1"/>
</dbReference>
<dbReference type="InterPro" id="IPR015671">
    <property type="entry name" value="GSCR1_dom"/>
</dbReference>
<feature type="compositionally biased region" description="Low complexity" evidence="1">
    <location>
        <begin position="185"/>
        <end position="216"/>
    </location>
</feature>
<feature type="non-terminal residue" evidence="3">
    <location>
        <position position="1"/>
    </location>
</feature>
<accession>A0A7K6TVU8</accession>
<feature type="domain" description="GLTSCR protein conserved" evidence="2">
    <location>
        <begin position="74"/>
        <end position="173"/>
    </location>
</feature>
<reference evidence="3 4" key="1">
    <citation type="submission" date="2019-09" db="EMBL/GenBank/DDBJ databases">
        <title>Bird 10,000 Genomes (B10K) Project - Family phase.</title>
        <authorList>
            <person name="Zhang G."/>
        </authorList>
    </citation>
    <scope>NUCLEOTIDE SEQUENCE [LARGE SCALE GENOMIC DNA]</scope>
    <source>
        <strain evidence="3">B10K-DU-029-76</strain>
        <tissue evidence="3">Heart</tissue>
    </source>
</reference>
<organism evidence="3 4">
    <name type="scientific">Aegotheles bennettii</name>
    <dbReference type="NCBI Taxonomy" id="48278"/>
    <lineage>
        <taxon>Eukaryota</taxon>
        <taxon>Metazoa</taxon>
        <taxon>Chordata</taxon>
        <taxon>Craniata</taxon>
        <taxon>Vertebrata</taxon>
        <taxon>Euteleostomi</taxon>
        <taxon>Archelosauria</taxon>
        <taxon>Archosauria</taxon>
        <taxon>Dinosauria</taxon>
        <taxon>Saurischia</taxon>
        <taxon>Theropoda</taxon>
        <taxon>Coelurosauria</taxon>
        <taxon>Aves</taxon>
        <taxon>Neognathae</taxon>
        <taxon>Neoaves</taxon>
        <taxon>Strisores</taxon>
        <taxon>Caprimulgiformes</taxon>
        <taxon>Aegothelidae</taxon>
        <taxon>Aegotheles</taxon>
    </lineage>
</organism>
<dbReference type="PANTHER" id="PTHR15572:SF1">
    <property type="entry name" value="BRD4-INTERACTING CHROMATIN-REMODELING COMPLEX-ASSOCIATED PROTEIN"/>
    <property type="match status" value="1"/>
</dbReference>